<name>A0A5B7F5S6_PORTR</name>
<dbReference type="AlphaFoldDB" id="A0A5B7F5S6"/>
<evidence type="ECO:0000313" key="2">
    <source>
        <dbReference type="Proteomes" id="UP000324222"/>
    </source>
</evidence>
<keyword evidence="2" id="KW-1185">Reference proteome</keyword>
<proteinExistence type="predicted"/>
<evidence type="ECO:0000313" key="1">
    <source>
        <dbReference type="EMBL" id="MPC40453.1"/>
    </source>
</evidence>
<dbReference type="Proteomes" id="UP000324222">
    <property type="component" value="Unassembled WGS sequence"/>
</dbReference>
<protein>
    <submittedName>
        <fullName evidence="1">Uncharacterized protein</fullName>
    </submittedName>
</protein>
<dbReference type="EMBL" id="VSRR010004697">
    <property type="protein sequence ID" value="MPC40453.1"/>
    <property type="molecule type" value="Genomic_DNA"/>
</dbReference>
<reference evidence="1 2" key="1">
    <citation type="submission" date="2019-05" db="EMBL/GenBank/DDBJ databases">
        <title>Another draft genome of Portunus trituberculatus and its Hox gene families provides insights of decapod evolution.</title>
        <authorList>
            <person name="Jeong J.-H."/>
            <person name="Song I."/>
            <person name="Kim S."/>
            <person name="Choi T."/>
            <person name="Kim D."/>
            <person name="Ryu S."/>
            <person name="Kim W."/>
        </authorList>
    </citation>
    <scope>NUCLEOTIDE SEQUENCE [LARGE SCALE GENOMIC DNA]</scope>
    <source>
        <tissue evidence="1">Muscle</tissue>
    </source>
</reference>
<comment type="caution">
    <text evidence="1">The sequence shown here is derived from an EMBL/GenBank/DDBJ whole genome shotgun (WGS) entry which is preliminary data.</text>
</comment>
<gene>
    <name evidence="1" type="ORF">E2C01_034010</name>
</gene>
<sequence>MGNPLHSPSTPFTTRQWRWSGCLNRSGGVRRLQERQEQTRVVLGFFGDRKGVHVLKCQCAGRT</sequence>
<accession>A0A5B7F5S6</accession>
<organism evidence="1 2">
    <name type="scientific">Portunus trituberculatus</name>
    <name type="common">Swimming crab</name>
    <name type="synonym">Neptunus trituberculatus</name>
    <dbReference type="NCBI Taxonomy" id="210409"/>
    <lineage>
        <taxon>Eukaryota</taxon>
        <taxon>Metazoa</taxon>
        <taxon>Ecdysozoa</taxon>
        <taxon>Arthropoda</taxon>
        <taxon>Crustacea</taxon>
        <taxon>Multicrustacea</taxon>
        <taxon>Malacostraca</taxon>
        <taxon>Eumalacostraca</taxon>
        <taxon>Eucarida</taxon>
        <taxon>Decapoda</taxon>
        <taxon>Pleocyemata</taxon>
        <taxon>Brachyura</taxon>
        <taxon>Eubrachyura</taxon>
        <taxon>Portunoidea</taxon>
        <taxon>Portunidae</taxon>
        <taxon>Portuninae</taxon>
        <taxon>Portunus</taxon>
    </lineage>
</organism>